<organism evidence="2 3">
    <name type="scientific">Brytella acorum</name>
    <dbReference type="NCBI Taxonomy" id="2959299"/>
    <lineage>
        <taxon>Bacteria</taxon>
        <taxon>Pseudomonadati</taxon>
        <taxon>Pseudomonadota</taxon>
        <taxon>Alphaproteobacteria</taxon>
        <taxon>Acetobacterales</taxon>
        <taxon>Acetobacteraceae</taxon>
        <taxon>Brytella</taxon>
    </lineage>
</organism>
<reference evidence="2" key="1">
    <citation type="submission" date="2023-03" db="EMBL/GenBank/DDBJ databases">
        <authorList>
            <person name="Cleenwerck I."/>
        </authorList>
    </citation>
    <scope>NUCLEOTIDE SEQUENCE</scope>
    <source>
        <strain evidence="2">LMG 32879</strain>
    </source>
</reference>
<name>A0AA35V447_9PROT</name>
<proteinExistence type="predicted"/>
<feature type="transmembrane region" description="Helical" evidence="1">
    <location>
        <begin position="405"/>
        <end position="425"/>
    </location>
</feature>
<comment type="caution">
    <text evidence="2">The sequence shown here is derived from an EMBL/GenBank/DDBJ whole genome shotgun (WGS) entry which is preliminary data.</text>
</comment>
<evidence type="ECO:0000313" key="2">
    <source>
        <dbReference type="EMBL" id="CAI9122238.1"/>
    </source>
</evidence>
<dbReference type="EMBL" id="CATKSH010000039">
    <property type="protein sequence ID" value="CAI9122238.1"/>
    <property type="molecule type" value="Genomic_DNA"/>
</dbReference>
<feature type="transmembrane region" description="Helical" evidence="1">
    <location>
        <begin position="364"/>
        <end position="384"/>
    </location>
</feature>
<protein>
    <submittedName>
        <fullName evidence="2">PepSY-associated TM helix domain-containing protein</fullName>
    </submittedName>
</protein>
<evidence type="ECO:0000256" key="1">
    <source>
        <dbReference type="SAM" id="Phobius"/>
    </source>
</evidence>
<keyword evidence="1" id="KW-1133">Transmembrane helix</keyword>
<feature type="transmembrane region" description="Helical" evidence="1">
    <location>
        <begin position="341"/>
        <end position="358"/>
    </location>
</feature>
<sequence length="522" mass="56265">MPLDAQGLRQHGGHRDAPCSGRPVTWVDIVKGGLRASMAWLHNWVGIVTGWVLYAIALSGALSVFRPEISVWMRPELAGRTAQAVPATAAAIAWLQAHAPDSPAWYLSAAGPRAPYTWALWLQNGHYVQRALDPVTGAPDGIRDTLGGEFFYRFHFQLQLPYPWGRLLAAVAAMVLVLTLLTGIVVHRRIFSDFFTFRPNKGQRSWLDAHNLMGVAALPFHLMISFTGAVTLGTLLFPWGIGAAYHHAPGAFDTDMSPATVARPVSGHPGTLAPVAAMLQMADQKLGRAGLGQVYVFNPKDAASSIIITGANDDRIGYATHVLQIDGTNGRLLKEDREDRPVMATFAVLYGLHIARFAPGPTRWLYFVSGMLLACVIASGLRLWTIRRRKQGRTRGLVVMERLNAGMIAGTPLAFSAYFLVNRILPASMLARADHEVQVVFIVWGATLAGAVLTPAVWSWRILGSATVVALAGIVVLSAPWTTGVEQGTAMVATALALGVATAISRTRHGGISKGRQISTSE</sequence>
<gene>
    <name evidence="2" type="ORF">LMG32879_003098</name>
</gene>
<accession>A0AA35V447</accession>
<dbReference type="AlphaFoldDB" id="A0AA35V447"/>
<feature type="transmembrane region" description="Helical" evidence="1">
    <location>
        <begin position="167"/>
        <end position="191"/>
    </location>
</feature>
<feature type="transmembrane region" description="Helical" evidence="1">
    <location>
        <begin position="44"/>
        <end position="65"/>
    </location>
</feature>
<feature type="transmembrane region" description="Helical" evidence="1">
    <location>
        <begin position="211"/>
        <end position="237"/>
    </location>
</feature>
<keyword evidence="1" id="KW-0472">Membrane</keyword>
<dbReference type="RefSeq" id="WP_289843037.1">
    <property type="nucleotide sequence ID" value="NZ_CATKSH010000039.1"/>
</dbReference>
<feature type="transmembrane region" description="Helical" evidence="1">
    <location>
        <begin position="437"/>
        <end position="455"/>
    </location>
</feature>
<dbReference type="PANTHER" id="PTHR34219">
    <property type="entry name" value="IRON-REGULATED INNER MEMBRANE PROTEIN-RELATED"/>
    <property type="match status" value="1"/>
</dbReference>
<dbReference type="PANTHER" id="PTHR34219:SF4">
    <property type="entry name" value="PEPSY DOMAIN-CONTAINING PROTEIN"/>
    <property type="match status" value="1"/>
</dbReference>
<dbReference type="Pfam" id="PF03929">
    <property type="entry name" value="PepSY_TM"/>
    <property type="match status" value="1"/>
</dbReference>
<dbReference type="InterPro" id="IPR005625">
    <property type="entry name" value="PepSY-ass_TM"/>
</dbReference>
<feature type="transmembrane region" description="Helical" evidence="1">
    <location>
        <begin position="462"/>
        <end position="481"/>
    </location>
</feature>
<keyword evidence="3" id="KW-1185">Reference proteome</keyword>
<dbReference type="Proteomes" id="UP001176960">
    <property type="component" value="Unassembled WGS sequence"/>
</dbReference>
<keyword evidence="1" id="KW-0812">Transmembrane</keyword>
<feature type="transmembrane region" description="Helical" evidence="1">
    <location>
        <begin position="487"/>
        <end position="504"/>
    </location>
</feature>
<evidence type="ECO:0000313" key="3">
    <source>
        <dbReference type="Proteomes" id="UP001176960"/>
    </source>
</evidence>